<accession>A0ABP5BPC3</accession>
<keyword evidence="1" id="KW-0862">Zinc</keyword>
<dbReference type="EMBL" id="BAAAQM010000001">
    <property type="protein sequence ID" value="GAA1950056.1"/>
    <property type="molecule type" value="Genomic_DNA"/>
</dbReference>
<feature type="domain" description="PLL-like beta propeller" evidence="3">
    <location>
        <begin position="468"/>
        <end position="687"/>
    </location>
</feature>
<dbReference type="Proteomes" id="UP001499854">
    <property type="component" value="Unassembled WGS sequence"/>
</dbReference>
<sequence length="706" mass="74988">MPNVSRRQLGLLGMGVLAAGTLGADGAVSAERLARPARLAGRVSFLQVVAHPDDDLYFMNPDISDSVRTGGELTTVVLTAAEAGGGARFAAARQHGLRSAYARMAGGDEDDPWRITALVTRGGEATLCELRGNPLVRLVFLDISMGGYWGTNPGDENYTPLAALYHGTQTTRPVLRPDEDAISGGVYTRDQLVGTLTDLMDRFAPTVVRTLDPDPERRGAGPQERAWATDSGVHTDNEDHTATAWFAYAAYADHRARRGPSEVGLDSYIGYGNARWRHNLGGPSRREKLKLLGVYGWADRRRCADPVGCGDATVGGNAARPGWMQSTNLRHPGTTDWLRLDAAGRLRAFAVVGGRAVVWRETAAGSGRFGTAVGVESVRADMAGAAGRPRPGGHVAQNTASALTPHLSVAVDVAGRAHLVGLRAVTDPDRGTWRHEVVVTSERPDGTFQPWAGLGTPIGVRTKDACAVGCPTAIVDGHGVLHVFVRNADNAVSWRRRDLTVPGSAWSDWRDIGGHRVRDGLTAIVTPTGDVELFANGHAFWSWSVGRDGVPQATRTVLPPLGDPPTVRGRSDGGALLAARLSDTGELTVRSRPPGRGSSWDRTATGLGGTGGFGVMALQPHRNGAFMAQRGRRGLVETVWQPSVDRKDGVRRWLGGPGPIQRPALAVDARGVVVVAAVGPDGALYTARIDADDPPRTLGWSAWRVA</sequence>
<evidence type="ECO:0000259" key="3">
    <source>
        <dbReference type="Pfam" id="PF26607"/>
    </source>
</evidence>
<protein>
    <submittedName>
        <fullName evidence="4">PIG-L family deacetylase</fullName>
    </submittedName>
</protein>
<dbReference type="Gene3D" id="3.40.50.10320">
    <property type="entry name" value="LmbE-like"/>
    <property type="match status" value="1"/>
</dbReference>
<gene>
    <name evidence="4" type="ORF">GCM10009838_01430</name>
</gene>
<dbReference type="Pfam" id="PF26607">
    <property type="entry name" value="DUF8189"/>
    <property type="match status" value="1"/>
</dbReference>
<evidence type="ECO:0000256" key="1">
    <source>
        <dbReference type="ARBA" id="ARBA00022833"/>
    </source>
</evidence>
<dbReference type="PANTHER" id="PTHR12993:SF26">
    <property type="entry name" value="1D-MYO-INOSITOL 2-ACETAMIDO-2-DEOXY-ALPHA-D-GLUCOPYRANOSIDE DEACETYLASE"/>
    <property type="match status" value="1"/>
</dbReference>
<comment type="caution">
    <text evidence="4">The sequence shown here is derived from an EMBL/GenBank/DDBJ whole genome shotgun (WGS) entry which is preliminary data.</text>
</comment>
<name>A0ABP5BPC3_9ACTN</name>
<dbReference type="InterPro" id="IPR024078">
    <property type="entry name" value="LmbE-like_dom_sf"/>
</dbReference>
<dbReference type="RefSeq" id="WP_344654887.1">
    <property type="nucleotide sequence ID" value="NZ_BAAAQM010000001.1"/>
</dbReference>
<evidence type="ECO:0000256" key="2">
    <source>
        <dbReference type="SAM" id="MobiDB-lite"/>
    </source>
</evidence>
<evidence type="ECO:0000313" key="5">
    <source>
        <dbReference type="Proteomes" id="UP001499854"/>
    </source>
</evidence>
<dbReference type="SUPFAM" id="SSF89372">
    <property type="entry name" value="Fucose-specific lectin"/>
    <property type="match status" value="1"/>
</dbReference>
<feature type="region of interest" description="Disordered" evidence="2">
    <location>
        <begin position="210"/>
        <end position="234"/>
    </location>
</feature>
<dbReference type="PANTHER" id="PTHR12993">
    <property type="entry name" value="N-ACETYLGLUCOSAMINYL-PHOSPHATIDYLINOSITOL DE-N-ACETYLASE-RELATED"/>
    <property type="match status" value="1"/>
</dbReference>
<dbReference type="InterPro" id="IPR003737">
    <property type="entry name" value="GlcNAc_PI_deacetylase-related"/>
</dbReference>
<organism evidence="4 5">
    <name type="scientific">Catenulispora subtropica</name>
    <dbReference type="NCBI Taxonomy" id="450798"/>
    <lineage>
        <taxon>Bacteria</taxon>
        <taxon>Bacillati</taxon>
        <taxon>Actinomycetota</taxon>
        <taxon>Actinomycetes</taxon>
        <taxon>Catenulisporales</taxon>
        <taxon>Catenulisporaceae</taxon>
        <taxon>Catenulispora</taxon>
    </lineage>
</organism>
<keyword evidence="5" id="KW-1185">Reference proteome</keyword>
<dbReference type="SUPFAM" id="SSF102588">
    <property type="entry name" value="LmbE-like"/>
    <property type="match status" value="1"/>
</dbReference>
<proteinExistence type="predicted"/>
<dbReference type="InterPro" id="IPR058502">
    <property type="entry name" value="PLL-like_beta-prop"/>
</dbReference>
<dbReference type="Pfam" id="PF02585">
    <property type="entry name" value="PIG-L"/>
    <property type="match status" value="1"/>
</dbReference>
<evidence type="ECO:0000313" key="4">
    <source>
        <dbReference type="EMBL" id="GAA1950056.1"/>
    </source>
</evidence>
<reference evidence="5" key="1">
    <citation type="journal article" date="2019" name="Int. J. Syst. Evol. Microbiol.">
        <title>The Global Catalogue of Microorganisms (GCM) 10K type strain sequencing project: providing services to taxonomists for standard genome sequencing and annotation.</title>
        <authorList>
            <consortium name="The Broad Institute Genomics Platform"/>
            <consortium name="The Broad Institute Genome Sequencing Center for Infectious Disease"/>
            <person name="Wu L."/>
            <person name="Ma J."/>
        </authorList>
    </citation>
    <scope>NUCLEOTIDE SEQUENCE [LARGE SCALE GENOMIC DNA]</scope>
    <source>
        <strain evidence="5">JCM 16013</strain>
    </source>
</reference>
<feature type="region of interest" description="Disordered" evidence="2">
    <location>
        <begin position="586"/>
        <end position="605"/>
    </location>
</feature>